<evidence type="ECO:0000313" key="8">
    <source>
        <dbReference type="EMBL" id="KAK9037980.1"/>
    </source>
</evidence>
<dbReference type="EMBL" id="JBBPBN010000005">
    <property type="protein sequence ID" value="KAK9037980.1"/>
    <property type="molecule type" value="Genomic_DNA"/>
</dbReference>
<accession>A0ABR2TKK0</accession>
<feature type="compositionally biased region" description="Polar residues" evidence="6">
    <location>
        <begin position="310"/>
        <end position="323"/>
    </location>
</feature>
<dbReference type="PANTHER" id="PTHR31003">
    <property type="entry name" value="MYB FAMILY TRANSCRIPTION FACTOR"/>
    <property type="match status" value="1"/>
</dbReference>
<dbReference type="Gene3D" id="1.10.10.60">
    <property type="entry name" value="Homeodomain-like"/>
    <property type="match status" value="1"/>
</dbReference>
<feature type="compositionally biased region" description="Acidic residues" evidence="6">
    <location>
        <begin position="366"/>
        <end position="377"/>
    </location>
</feature>
<keyword evidence="2" id="KW-0805">Transcription regulation</keyword>
<dbReference type="InterPro" id="IPR017930">
    <property type="entry name" value="Myb_dom"/>
</dbReference>
<gene>
    <name evidence="8" type="ORF">V6N11_022874</name>
</gene>
<feature type="region of interest" description="Disordered" evidence="6">
    <location>
        <begin position="106"/>
        <end position="127"/>
    </location>
</feature>
<reference evidence="8 9" key="1">
    <citation type="journal article" date="2024" name="G3 (Bethesda)">
        <title>Genome assembly of Hibiscus sabdariffa L. provides insights into metabolisms of medicinal natural products.</title>
        <authorList>
            <person name="Kim T."/>
        </authorList>
    </citation>
    <scope>NUCLEOTIDE SEQUENCE [LARGE SCALE GENOMIC DNA]</scope>
    <source>
        <strain evidence="8">TK-2024</strain>
        <tissue evidence="8">Old leaves</tissue>
    </source>
</reference>
<proteinExistence type="predicted"/>
<dbReference type="Pfam" id="PF26575">
    <property type="entry name" value="HHO5_N"/>
    <property type="match status" value="1"/>
</dbReference>
<dbReference type="NCBIfam" id="TIGR01557">
    <property type="entry name" value="myb_SHAQKYF"/>
    <property type="match status" value="1"/>
</dbReference>
<dbReference type="Proteomes" id="UP001396334">
    <property type="component" value="Unassembled WGS sequence"/>
</dbReference>
<dbReference type="SUPFAM" id="SSF46689">
    <property type="entry name" value="Homeodomain-like"/>
    <property type="match status" value="1"/>
</dbReference>
<dbReference type="InterPro" id="IPR044787">
    <property type="entry name" value="HHO5-like"/>
</dbReference>
<feature type="domain" description="HTH myb-type" evidence="7">
    <location>
        <begin position="242"/>
        <end position="302"/>
    </location>
</feature>
<sequence>MPYASKQRTAMELSLDLSLPYVPASISEFLKEVSNTKNRFQRLLKITDFLKRLEDEMSKIDAFKRQLPLCMLLLKDVIERLKEEEMQCRKMDDGLVTEELMLPLERNSEESGRVDKEKDGGDRKNWMSSVQLWNSDSDKVEHRKKSNKVPELKLRSEEEEEDICENPIEVCKDKRFKGQVDKENLGLSLMFPSSELGFCKSILKSNGSCGIGFNPSSYSDRNQIKFQTKHPQQHEQLQHMKNSRKQRRCWSPELHRQFVEALQQLGGSKVATPKQIRELMQVDGLTNDEVKSHLQKYRLHCRKLRASSAGQGNNLESTQNQCNNKDKKANISQSGSPQGPLFAGAGAGAGAGAKGLSSATGGGSMDTEEGETSDGHI</sequence>
<protein>
    <recommendedName>
        <fullName evidence="7">HTH myb-type domain-containing protein</fullName>
    </recommendedName>
</protein>
<evidence type="ECO:0000256" key="5">
    <source>
        <dbReference type="ARBA" id="ARBA00023242"/>
    </source>
</evidence>
<dbReference type="InterPro" id="IPR006447">
    <property type="entry name" value="Myb_dom_plants"/>
</dbReference>
<keyword evidence="4" id="KW-0804">Transcription</keyword>
<keyword evidence="5" id="KW-0539">Nucleus</keyword>
<comment type="caution">
    <text evidence="8">The sequence shown here is derived from an EMBL/GenBank/DDBJ whole genome shotgun (WGS) entry which is preliminary data.</text>
</comment>
<evidence type="ECO:0000256" key="1">
    <source>
        <dbReference type="ARBA" id="ARBA00004123"/>
    </source>
</evidence>
<evidence type="ECO:0000256" key="6">
    <source>
        <dbReference type="SAM" id="MobiDB-lite"/>
    </source>
</evidence>
<organism evidence="8 9">
    <name type="scientific">Hibiscus sabdariffa</name>
    <name type="common">roselle</name>
    <dbReference type="NCBI Taxonomy" id="183260"/>
    <lineage>
        <taxon>Eukaryota</taxon>
        <taxon>Viridiplantae</taxon>
        <taxon>Streptophyta</taxon>
        <taxon>Embryophyta</taxon>
        <taxon>Tracheophyta</taxon>
        <taxon>Spermatophyta</taxon>
        <taxon>Magnoliopsida</taxon>
        <taxon>eudicotyledons</taxon>
        <taxon>Gunneridae</taxon>
        <taxon>Pentapetalae</taxon>
        <taxon>rosids</taxon>
        <taxon>malvids</taxon>
        <taxon>Malvales</taxon>
        <taxon>Malvaceae</taxon>
        <taxon>Malvoideae</taxon>
        <taxon>Hibiscus</taxon>
    </lineage>
</organism>
<comment type="subcellular location">
    <subcellularLocation>
        <location evidence="1">Nucleus</location>
    </subcellularLocation>
</comment>
<dbReference type="InterPro" id="IPR001005">
    <property type="entry name" value="SANT/Myb"/>
</dbReference>
<dbReference type="PROSITE" id="PS51294">
    <property type="entry name" value="HTH_MYB"/>
    <property type="match status" value="1"/>
</dbReference>
<keyword evidence="3" id="KW-0238">DNA-binding</keyword>
<feature type="compositionally biased region" description="Basic and acidic residues" evidence="6">
    <location>
        <begin position="106"/>
        <end position="125"/>
    </location>
</feature>
<evidence type="ECO:0000256" key="2">
    <source>
        <dbReference type="ARBA" id="ARBA00023015"/>
    </source>
</evidence>
<keyword evidence="9" id="KW-1185">Reference proteome</keyword>
<evidence type="ECO:0000259" key="7">
    <source>
        <dbReference type="PROSITE" id="PS51294"/>
    </source>
</evidence>
<dbReference type="PANTHER" id="PTHR31003:SF22">
    <property type="entry name" value="TRANSCRIPTION FACTOR HHO5"/>
    <property type="match status" value="1"/>
</dbReference>
<dbReference type="InterPro" id="IPR009057">
    <property type="entry name" value="Homeodomain-like_sf"/>
</dbReference>
<dbReference type="InterPro" id="IPR058673">
    <property type="entry name" value="HHO5-like_N"/>
</dbReference>
<evidence type="ECO:0000256" key="4">
    <source>
        <dbReference type="ARBA" id="ARBA00023163"/>
    </source>
</evidence>
<feature type="region of interest" description="Disordered" evidence="6">
    <location>
        <begin position="310"/>
        <end position="377"/>
    </location>
</feature>
<evidence type="ECO:0000256" key="3">
    <source>
        <dbReference type="ARBA" id="ARBA00023125"/>
    </source>
</evidence>
<dbReference type="Pfam" id="PF00249">
    <property type="entry name" value="Myb_DNA-binding"/>
    <property type="match status" value="1"/>
</dbReference>
<evidence type="ECO:0000313" key="9">
    <source>
        <dbReference type="Proteomes" id="UP001396334"/>
    </source>
</evidence>
<name>A0ABR2TKK0_9ROSI</name>